<organism evidence="2 3">
    <name type="scientific">Carboxydichorda subterranea</name>
    <dbReference type="NCBI Taxonomy" id="3109565"/>
    <lineage>
        <taxon>Bacteria</taxon>
        <taxon>Bacillati</taxon>
        <taxon>Bacillota</taxon>
        <taxon>Limnochordia</taxon>
        <taxon>Limnochordales</taxon>
        <taxon>Geochordaceae</taxon>
        <taxon>Carboxydichorda</taxon>
    </lineage>
</organism>
<protein>
    <recommendedName>
        <fullName evidence="1">HepT-like domain-containing protein</fullName>
    </recommendedName>
</protein>
<evidence type="ECO:0000259" key="1">
    <source>
        <dbReference type="Pfam" id="PF20797"/>
    </source>
</evidence>
<evidence type="ECO:0000313" key="3">
    <source>
        <dbReference type="Proteomes" id="UP001332192"/>
    </source>
</evidence>
<dbReference type="InterPro" id="IPR048769">
    <property type="entry name" value="HepT-like_dom"/>
</dbReference>
<dbReference type="RefSeq" id="WP_324716137.1">
    <property type="nucleotide sequence ID" value="NZ_CP141615.1"/>
</dbReference>
<proteinExistence type="predicted"/>
<sequence>MTSDFIALSGRIREELDEVGRVAERAREIRRKAKTTCDDAYWDAVALNLHGFYTGIEHILESIAREVDGSVPTGPHSHRDLLMQMSAEFPGHRPAVLSRATRECLEEYRAFRHLVRSVYASSLRPQRLEELAEALPGCFERVTRELATFSAFLTGDVSSQEGPSTLPG</sequence>
<name>A0ABZ1BWM7_9FIRM</name>
<dbReference type="Proteomes" id="UP001332192">
    <property type="component" value="Chromosome"/>
</dbReference>
<accession>A0ABZ1BWM7</accession>
<dbReference type="EMBL" id="CP141615">
    <property type="protein sequence ID" value="WRP16865.1"/>
    <property type="molecule type" value="Genomic_DNA"/>
</dbReference>
<dbReference type="Pfam" id="PF20797">
    <property type="entry name" value="HepT-like_2"/>
    <property type="match status" value="1"/>
</dbReference>
<keyword evidence="3" id="KW-1185">Reference proteome</keyword>
<feature type="domain" description="HepT-like" evidence="1">
    <location>
        <begin position="44"/>
        <end position="152"/>
    </location>
</feature>
<evidence type="ECO:0000313" key="2">
    <source>
        <dbReference type="EMBL" id="WRP16865.1"/>
    </source>
</evidence>
<gene>
    <name evidence="2" type="ORF">U7230_12345</name>
</gene>
<reference evidence="2 3" key="1">
    <citation type="journal article" date="2024" name="Front. Microbiol.">
        <title>Novel thermophilic genera Geochorda gen. nov. and Carboxydochorda gen. nov. from the deep terrestrial subsurface reveal the ecophysiological diversity in the class Limnochordia.</title>
        <authorList>
            <person name="Karnachuk O.V."/>
            <person name="Lukina A.P."/>
            <person name="Avakyan M.R."/>
            <person name="Kadnikov V.V."/>
            <person name="Begmatov S."/>
            <person name="Beletsky A.V."/>
            <person name="Vlasova K.G."/>
            <person name="Novikov A.A."/>
            <person name="Shcherbakova V.A."/>
            <person name="Mardanov A.V."/>
            <person name="Ravin N.V."/>
        </authorList>
    </citation>
    <scope>NUCLEOTIDE SEQUENCE [LARGE SCALE GENOMIC DNA]</scope>
    <source>
        <strain evidence="2 3">L945</strain>
    </source>
</reference>